<dbReference type="AlphaFoldDB" id="A0A1S1LAH2"/>
<reference evidence="1 2" key="1">
    <citation type="submission" date="2016-10" db="EMBL/GenBank/DDBJ databases">
        <title>Evaluation of Human, Veterinary and Environmental Mycobacterium chelonae Isolates by Core Genome Phylogenomic Analysis, Targeted Gene Comparison, and Anti-microbial Susceptibility Patterns: A Tale of Mistaken Identities.</title>
        <authorList>
            <person name="Fogelson S.B."/>
            <person name="Camus A.C."/>
            <person name="Lorenz W."/>
            <person name="Vasireddy R."/>
            <person name="Vasireddy S."/>
            <person name="Smith T."/>
            <person name="Brown-Elliott B.A."/>
            <person name="Wallace R.J.Jr."/>
            <person name="Hasan N.A."/>
            <person name="Reischl U."/>
            <person name="Sanchez S."/>
        </authorList>
    </citation>
    <scope>NUCLEOTIDE SEQUENCE [LARGE SCALE GENOMIC DNA]</scope>
    <source>
        <strain evidence="1 2">1559</strain>
    </source>
</reference>
<organism evidence="1 2">
    <name type="scientific">Mycobacteroides franklinii</name>
    <dbReference type="NCBI Taxonomy" id="948102"/>
    <lineage>
        <taxon>Bacteria</taxon>
        <taxon>Bacillati</taxon>
        <taxon>Actinomycetota</taxon>
        <taxon>Actinomycetes</taxon>
        <taxon>Mycobacteriales</taxon>
        <taxon>Mycobacteriaceae</taxon>
        <taxon>Mycobacteroides</taxon>
    </lineage>
</organism>
<sequence length="134" mass="14028">MSAVAVVVPVSAAAEPHDCSSVDKARQQIQQMTYTQGQSASQVGATRNRAIAEVLRNAAAGTTDDLVRTRATDAAAAADQYADQLSAVTSVTEILPSQNDAMVRAVNAMATLEQICPIVQPQEVPEPQEVPPPS</sequence>
<proteinExistence type="predicted"/>
<dbReference type="EMBL" id="MLIK01000019">
    <property type="protein sequence ID" value="OHU22747.1"/>
    <property type="molecule type" value="Genomic_DNA"/>
</dbReference>
<evidence type="ECO:0000313" key="1">
    <source>
        <dbReference type="EMBL" id="OHU22747.1"/>
    </source>
</evidence>
<name>A0A1S1LAH2_9MYCO</name>
<accession>A0A1S1LAH2</accession>
<comment type="caution">
    <text evidence="1">The sequence shown here is derived from an EMBL/GenBank/DDBJ whole genome shotgun (WGS) entry which is preliminary data.</text>
</comment>
<gene>
    <name evidence="1" type="ORF">BKG76_12680</name>
</gene>
<evidence type="ECO:0000313" key="2">
    <source>
        <dbReference type="Proteomes" id="UP000179616"/>
    </source>
</evidence>
<dbReference type="OrthoDB" id="4762723at2"/>
<dbReference type="STRING" id="948102.BKG76_12680"/>
<dbReference type="Proteomes" id="UP000179616">
    <property type="component" value="Unassembled WGS sequence"/>
</dbReference>
<protein>
    <submittedName>
        <fullName evidence="1">Uncharacterized protein</fullName>
    </submittedName>
</protein>